<dbReference type="AlphaFoldDB" id="A0A165EKY9"/>
<dbReference type="SUPFAM" id="SSF48371">
    <property type="entry name" value="ARM repeat"/>
    <property type="match status" value="2"/>
</dbReference>
<dbReference type="GO" id="GO:0016226">
    <property type="term" value="P:iron-sulfur cluster assembly"/>
    <property type="evidence" value="ECO:0007669"/>
    <property type="project" value="UniProtKB-UniRule"/>
</dbReference>
<dbReference type="InterPro" id="IPR029240">
    <property type="entry name" value="MMS19_N"/>
</dbReference>
<dbReference type="PANTHER" id="PTHR12891:SF0">
    <property type="entry name" value="MMS19 NUCLEOTIDE EXCISION REPAIR PROTEIN HOMOLOG"/>
    <property type="match status" value="1"/>
</dbReference>
<dbReference type="RefSeq" id="XP_040765015.1">
    <property type="nucleotide sequence ID" value="XM_040906374.1"/>
</dbReference>
<dbReference type="OrthoDB" id="342900at2759"/>
<keyword evidence="9" id="KW-1185">Reference proteome</keyword>
<protein>
    <recommendedName>
        <fullName evidence="5">MMS19 nucleotide excision repair protein</fullName>
    </recommendedName>
</protein>
<evidence type="ECO:0000313" key="8">
    <source>
        <dbReference type="EMBL" id="KZT07275.1"/>
    </source>
</evidence>
<dbReference type="InParanoid" id="A0A165EKY9"/>
<dbReference type="PANTHER" id="PTHR12891">
    <property type="entry name" value="DNA REPAIR/TRANSCRIPTION PROTEIN MET18/MMS19"/>
    <property type="match status" value="1"/>
</dbReference>
<evidence type="ECO:0000256" key="4">
    <source>
        <dbReference type="ARBA" id="ARBA00023242"/>
    </source>
</evidence>
<comment type="function">
    <text evidence="5">Key component of the cytosolic iron-sulfur protein assembly (CIA) complex, a multiprotein complex that mediates the incorporation of iron-sulfur cluster into apoproteins specifically involved in DNA metabolism and genomic integrity. In the CIA complex, MMS19 acts as an adapter between early-acting CIA components and a subset of cellular target iron-sulfur proteins.</text>
</comment>
<dbReference type="InterPro" id="IPR016024">
    <property type="entry name" value="ARM-type_fold"/>
</dbReference>
<dbReference type="Pfam" id="PF14500">
    <property type="entry name" value="MMS19_N"/>
    <property type="match status" value="1"/>
</dbReference>
<evidence type="ECO:0000256" key="2">
    <source>
        <dbReference type="ARBA" id="ARBA00009340"/>
    </source>
</evidence>
<feature type="domain" description="MMS19 N-terminal" evidence="7">
    <location>
        <begin position="44"/>
        <end position="304"/>
    </location>
</feature>
<dbReference type="InterPro" id="IPR024687">
    <property type="entry name" value="MMS19_C"/>
</dbReference>
<keyword evidence="5" id="KW-0234">DNA repair</keyword>
<dbReference type="Proteomes" id="UP000076871">
    <property type="component" value="Unassembled WGS sequence"/>
</dbReference>
<dbReference type="FunCoup" id="A0A165EKY9">
    <property type="interactions" value="537"/>
</dbReference>
<keyword evidence="4 5" id="KW-0539">Nucleus</keyword>
<dbReference type="GO" id="GO:0005634">
    <property type="term" value="C:nucleus"/>
    <property type="evidence" value="ECO:0007669"/>
    <property type="project" value="UniProtKB-SubCell"/>
</dbReference>
<dbReference type="Pfam" id="PF12460">
    <property type="entry name" value="MMS19_C"/>
    <property type="match status" value="1"/>
</dbReference>
<comment type="subcellular location">
    <subcellularLocation>
        <location evidence="1 5">Nucleus</location>
    </subcellularLocation>
</comment>
<keyword evidence="3" id="KW-0677">Repeat</keyword>
<comment type="similarity">
    <text evidence="2 5">Belongs to the MET18/MMS19 family.</text>
</comment>
<feature type="domain" description="MMS19 C-terminal" evidence="6">
    <location>
        <begin position="552"/>
        <end position="1013"/>
    </location>
</feature>
<dbReference type="STRING" id="1314785.A0A165EKY9"/>
<evidence type="ECO:0000256" key="1">
    <source>
        <dbReference type="ARBA" id="ARBA00004123"/>
    </source>
</evidence>
<reference evidence="8 9" key="1">
    <citation type="journal article" date="2016" name="Mol. Biol. Evol.">
        <title>Comparative Genomics of Early-Diverging Mushroom-Forming Fungi Provides Insights into the Origins of Lignocellulose Decay Capabilities.</title>
        <authorList>
            <person name="Nagy L.G."/>
            <person name="Riley R."/>
            <person name="Tritt A."/>
            <person name="Adam C."/>
            <person name="Daum C."/>
            <person name="Floudas D."/>
            <person name="Sun H."/>
            <person name="Yadav J.S."/>
            <person name="Pangilinan J."/>
            <person name="Larsson K.H."/>
            <person name="Matsuura K."/>
            <person name="Barry K."/>
            <person name="Labutti K."/>
            <person name="Kuo R."/>
            <person name="Ohm R.A."/>
            <person name="Bhattacharya S.S."/>
            <person name="Shirouzu T."/>
            <person name="Yoshinaga Y."/>
            <person name="Martin F.M."/>
            <person name="Grigoriev I.V."/>
            <person name="Hibbett D.S."/>
        </authorList>
    </citation>
    <scope>NUCLEOTIDE SEQUENCE [LARGE SCALE GENOMIC DNA]</scope>
    <source>
        <strain evidence="8 9">93-53</strain>
    </source>
</reference>
<evidence type="ECO:0000256" key="5">
    <source>
        <dbReference type="RuleBase" id="RU367072"/>
    </source>
</evidence>
<dbReference type="GeneID" id="63823403"/>
<gene>
    <name evidence="8" type="ORF">LAESUDRAFT_699119</name>
</gene>
<dbReference type="GO" id="GO:0097361">
    <property type="term" value="C:cytosolic [4Fe-4S] assembly targeting complex"/>
    <property type="evidence" value="ECO:0007669"/>
    <property type="project" value="UniProtKB-UniRule"/>
</dbReference>
<proteinExistence type="inferred from homology"/>
<dbReference type="GO" id="GO:0006281">
    <property type="term" value="P:DNA repair"/>
    <property type="evidence" value="ECO:0007669"/>
    <property type="project" value="UniProtKB-UniRule"/>
</dbReference>
<dbReference type="InterPro" id="IPR039920">
    <property type="entry name" value="MMS19"/>
</dbReference>
<dbReference type="Gene3D" id="1.25.10.10">
    <property type="entry name" value="Leucine-rich Repeat Variant"/>
    <property type="match status" value="2"/>
</dbReference>
<name>A0A165EKY9_9APHY</name>
<accession>A0A165EKY9</accession>
<evidence type="ECO:0000313" key="9">
    <source>
        <dbReference type="Proteomes" id="UP000076871"/>
    </source>
</evidence>
<dbReference type="GO" id="GO:0051604">
    <property type="term" value="P:protein maturation"/>
    <property type="evidence" value="ECO:0007669"/>
    <property type="project" value="UniProtKB-UniRule"/>
</dbReference>
<organism evidence="8 9">
    <name type="scientific">Laetiporus sulphureus 93-53</name>
    <dbReference type="NCBI Taxonomy" id="1314785"/>
    <lineage>
        <taxon>Eukaryota</taxon>
        <taxon>Fungi</taxon>
        <taxon>Dikarya</taxon>
        <taxon>Basidiomycota</taxon>
        <taxon>Agaricomycotina</taxon>
        <taxon>Agaricomycetes</taxon>
        <taxon>Polyporales</taxon>
        <taxon>Laetiporus</taxon>
    </lineage>
</organism>
<dbReference type="EMBL" id="KV427620">
    <property type="protein sequence ID" value="KZT07275.1"/>
    <property type="molecule type" value="Genomic_DNA"/>
</dbReference>
<evidence type="ECO:0000259" key="7">
    <source>
        <dbReference type="Pfam" id="PF14500"/>
    </source>
</evidence>
<evidence type="ECO:0000259" key="6">
    <source>
        <dbReference type="Pfam" id="PF12460"/>
    </source>
</evidence>
<sequence>MQAEISMESLERPIRTWIASERSEEIDTIVSEISNGNSRLLDVVKALGEYLTSEEDEMRTKGVELLSLVLGRCPPEKLGRQSVRVLVNFYCGKLEDTETIIPALKGLVSLTALPDFTSTDAVEVVKALIQHVKMKALVQSQRFLVFKIIDTLVAKHRDALKSMGKEFLAGYISLAEGEKDPRNLLLAFAINRVLLLEFDISAHIEDLFNITFCYFPITFRPPPDDPYGIKTDDLKTALSGCLNATPAFGSLAIPLFLEKLMAGSPITKRDTLQAMDSCLPIYGPATARNNARKLWNALKLEIFQPTDGATEEAALKTTQVLIQTIYSTDESENQSDKEDLQGLAKEACEECIQILREPEKSQAKPAIKVLCAFMATTPSVAQYTLSRVTPHLVKLFHDPDEIANRAPTLRLLSDFIAAARDSMQKDLEVLPEESGVPLASYKDEVLGVLTVGLKTASTAQPALDGLKGMVTTPGLLTDEELAFAVHNVNELLQSEGEENDDVRESALDLLVDTSSFAPRHVTETTLPLLFASLPDTAPPRKAQFERIKCWRTLASLSKLCKQPDLFETLVVRLLTKLDLICVPALAPAEAEADPEPSAAYAHSVLRTLADVLASKVERGDTDVIKYIDRLVPRVFNLFVYSALVADGTYMVATDPRLVAVAAQIVTLVMQTLPGQRQETFVMILFAGYLQGDVKQLAEGHQKIPSDRRFDPFHADAPSVQKNLLALFSAAIIAMRKEVKLPVPSEPAFLNTLLQWSVQHADNALQRDAITHSLASIINKHAEGIETFLNDRLDAFWAAQIAESSLPAEKRREALATWAWMTKAQLVRGDARAMAHAERLFTLFGDEAVSWDAARALGRVVSADKVLTKRNHAVIKILYAQRYCNAVLPRIVEGAKTSADPTQQNAYLVALTSLIKAVPRAIYAHQMSMLMPLLLRGLDLPDTEIRASVMDTLLAAAEQKDADSKDKGKVSSADGVIAEHASSLVATMLRNCIVVEMPSVRVRVAALRFLAAMPGTVRYDVLHPHKAGVLRELARALDDPKRVVRREAVEARTNWFKCSG</sequence>
<keyword evidence="5" id="KW-0227">DNA damage</keyword>
<dbReference type="InterPro" id="IPR011989">
    <property type="entry name" value="ARM-like"/>
</dbReference>
<evidence type="ECO:0000256" key="3">
    <source>
        <dbReference type="ARBA" id="ARBA00022737"/>
    </source>
</evidence>